<dbReference type="PANTHER" id="PTHR44591:SF14">
    <property type="entry name" value="PROTEIN PILG"/>
    <property type="match status" value="1"/>
</dbReference>
<dbReference type="SMART" id="SM00448">
    <property type="entry name" value="REC"/>
    <property type="match status" value="1"/>
</dbReference>
<dbReference type="NCBIfam" id="NF033791">
    <property type="entry name" value="ActR_PrrA_rreg"/>
    <property type="match status" value="1"/>
</dbReference>
<dbReference type="Pfam" id="PF00072">
    <property type="entry name" value="Response_reg"/>
    <property type="match status" value="1"/>
</dbReference>
<keyword evidence="5" id="KW-0804">Transcription</keyword>
<dbReference type="SUPFAM" id="SSF52172">
    <property type="entry name" value="CheY-like"/>
    <property type="match status" value="1"/>
</dbReference>
<dbReference type="PANTHER" id="PTHR44591">
    <property type="entry name" value="STRESS RESPONSE REGULATOR PROTEIN 1"/>
    <property type="match status" value="1"/>
</dbReference>
<sequence length="195" mass="21500">MADKIETLPPAPGADDAEYIGADRSLLIVDDDGPFLRRLARAMEIRGFSVEMAESVAEGIAKAKGAPPKYAVVDLRLSDGSGLDVIAAIRQRRDDTRIIMLTGYGNIATAVNAVKLGAVDYLAKPADADEIFSALTQKPGEKAELPENPMSADRVRWEHIQRVYEMCDRNVSETARRLNMHRRTLQRILAKRAPK</sequence>
<organism evidence="8 9">
    <name type="scientific">Mycoplana azooxidifex</name>
    <dbReference type="NCBI Taxonomy" id="1636188"/>
    <lineage>
        <taxon>Bacteria</taxon>
        <taxon>Pseudomonadati</taxon>
        <taxon>Pseudomonadota</taxon>
        <taxon>Alphaproteobacteria</taxon>
        <taxon>Hyphomicrobiales</taxon>
        <taxon>Rhizobiaceae</taxon>
        <taxon>Mycoplana</taxon>
    </lineage>
</organism>
<keyword evidence="2" id="KW-0902">Two-component regulatory system</keyword>
<evidence type="ECO:0000313" key="8">
    <source>
        <dbReference type="EMBL" id="MBB3977202.1"/>
    </source>
</evidence>
<evidence type="ECO:0000259" key="7">
    <source>
        <dbReference type="PROSITE" id="PS50110"/>
    </source>
</evidence>
<feature type="domain" description="Response regulatory" evidence="7">
    <location>
        <begin position="25"/>
        <end position="139"/>
    </location>
</feature>
<dbReference type="Proteomes" id="UP000574761">
    <property type="component" value="Unassembled WGS sequence"/>
</dbReference>
<dbReference type="AlphaFoldDB" id="A0A7W6DAS2"/>
<dbReference type="GO" id="GO:0003677">
    <property type="term" value="F:DNA binding"/>
    <property type="evidence" value="ECO:0007669"/>
    <property type="project" value="UniProtKB-KW"/>
</dbReference>
<dbReference type="InterPro" id="IPR047772">
    <property type="entry name" value="ActR_PrrA_rreg"/>
</dbReference>
<dbReference type="RefSeq" id="WP_183804176.1">
    <property type="nucleotide sequence ID" value="NZ_JACIEE010000004.1"/>
</dbReference>
<evidence type="ECO:0000256" key="5">
    <source>
        <dbReference type="ARBA" id="ARBA00023163"/>
    </source>
</evidence>
<evidence type="ECO:0000256" key="3">
    <source>
        <dbReference type="ARBA" id="ARBA00023015"/>
    </source>
</evidence>
<dbReference type="CDD" id="cd17563">
    <property type="entry name" value="REC_RegA-like"/>
    <property type="match status" value="1"/>
</dbReference>
<name>A0A7W6DAS2_9HYPH</name>
<feature type="modified residue" description="4-aspartylphosphate" evidence="6">
    <location>
        <position position="74"/>
    </location>
</feature>
<keyword evidence="9" id="KW-1185">Reference proteome</keyword>
<keyword evidence="4" id="KW-0238">DNA-binding</keyword>
<evidence type="ECO:0000256" key="4">
    <source>
        <dbReference type="ARBA" id="ARBA00023125"/>
    </source>
</evidence>
<evidence type="ECO:0000256" key="6">
    <source>
        <dbReference type="PROSITE-ProRule" id="PRU00169"/>
    </source>
</evidence>
<accession>A0A7W6DAS2</accession>
<comment type="caution">
    <text evidence="8">The sequence shown here is derived from an EMBL/GenBank/DDBJ whole genome shotgun (WGS) entry which is preliminary data.</text>
</comment>
<gene>
    <name evidence="8" type="ORF">GGQ64_002402</name>
</gene>
<dbReference type="InterPro" id="IPR011006">
    <property type="entry name" value="CheY-like_superfamily"/>
</dbReference>
<proteinExistence type="predicted"/>
<evidence type="ECO:0000256" key="2">
    <source>
        <dbReference type="ARBA" id="ARBA00023012"/>
    </source>
</evidence>
<protein>
    <submittedName>
        <fullName evidence="8">Two-component system response regulator RegA</fullName>
    </submittedName>
</protein>
<dbReference type="FunFam" id="1.10.10.60:FF:000036">
    <property type="entry name" value="Two-component system response regulator"/>
    <property type="match status" value="1"/>
</dbReference>
<dbReference type="Gene3D" id="1.10.10.60">
    <property type="entry name" value="Homeodomain-like"/>
    <property type="match status" value="1"/>
</dbReference>
<evidence type="ECO:0000256" key="1">
    <source>
        <dbReference type="ARBA" id="ARBA00022553"/>
    </source>
</evidence>
<dbReference type="GO" id="GO:0000160">
    <property type="term" value="P:phosphorelay signal transduction system"/>
    <property type="evidence" value="ECO:0007669"/>
    <property type="project" value="UniProtKB-KW"/>
</dbReference>
<keyword evidence="1 6" id="KW-0597">Phosphoprotein</keyword>
<reference evidence="8 9" key="1">
    <citation type="submission" date="2020-08" db="EMBL/GenBank/DDBJ databases">
        <title>Genomic Encyclopedia of Type Strains, Phase IV (KMG-IV): sequencing the most valuable type-strain genomes for metagenomic binning, comparative biology and taxonomic classification.</title>
        <authorList>
            <person name="Goeker M."/>
        </authorList>
    </citation>
    <scope>NUCLEOTIDE SEQUENCE [LARGE SCALE GENOMIC DNA]</scope>
    <source>
        <strain evidence="8 9">DSM 100211</strain>
    </source>
</reference>
<keyword evidence="3" id="KW-0805">Transcription regulation</keyword>
<dbReference type="Gene3D" id="3.40.50.2300">
    <property type="match status" value="1"/>
</dbReference>
<dbReference type="PROSITE" id="PS50110">
    <property type="entry name" value="RESPONSE_REGULATORY"/>
    <property type="match status" value="1"/>
</dbReference>
<evidence type="ECO:0000313" key="9">
    <source>
        <dbReference type="Proteomes" id="UP000574761"/>
    </source>
</evidence>
<dbReference type="InterPro" id="IPR001789">
    <property type="entry name" value="Sig_transdc_resp-reg_receiver"/>
</dbReference>
<dbReference type="InterPro" id="IPR050595">
    <property type="entry name" value="Bact_response_regulator"/>
</dbReference>
<dbReference type="EMBL" id="JACIEE010000004">
    <property type="protein sequence ID" value="MBB3977202.1"/>
    <property type="molecule type" value="Genomic_DNA"/>
</dbReference>